<gene>
    <name evidence="3" type="ORF">DM860_000362</name>
</gene>
<feature type="region of interest" description="Disordered" evidence="1">
    <location>
        <begin position="111"/>
        <end position="170"/>
    </location>
</feature>
<comment type="caution">
    <text evidence="3">The sequence shown here is derived from an EMBL/GenBank/DDBJ whole genome shotgun (WGS) entry which is preliminary data.</text>
</comment>
<dbReference type="AlphaFoldDB" id="A0A328CYZ0"/>
<sequence length="247" mass="28021">MTTRHMSMDFSIQKRRSHRLLEVPPTRLRRLRPENCSPPLAATTVKSLSLSPPAPATLIAHSGTPATPLLFDCTEIHLFSLPQSHLQAFFVKMENDVRSFTELLLQGEITNNESQCNSRSPTRSPTTPRGPATQTDTIDTDSVTRNLQRPMGRKAAKRLKKGQGEYSTPPPHVVALTYAVQRIAAVREREAEQRIRTEQARMYAEEARARADEDMLLMIDTSIISHPGRRRYFEDRIADVMKKRGYN</sequence>
<dbReference type="Proteomes" id="UP000249390">
    <property type="component" value="Unassembled WGS sequence"/>
</dbReference>
<evidence type="ECO:0000313" key="3">
    <source>
        <dbReference type="EMBL" id="RAL37668.1"/>
    </source>
</evidence>
<dbReference type="EMBL" id="NQVE01000215">
    <property type="protein sequence ID" value="RAL37668.1"/>
    <property type="molecule type" value="Genomic_DNA"/>
</dbReference>
<name>A0A328CYZ0_9ASTE</name>
<keyword evidence="4" id="KW-1185">Reference proteome</keyword>
<evidence type="ECO:0000313" key="4">
    <source>
        <dbReference type="Proteomes" id="UP000249390"/>
    </source>
</evidence>
<accession>A0A328CYZ0</accession>
<feature type="compositionally biased region" description="Low complexity" evidence="1">
    <location>
        <begin position="118"/>
        <end position="129"/>
    </location>
</feature>
<dbReference type="InterPro" id="IPR029466">
    <property type="entry name" value="NAM-associated_C"/>
</dbReference>
<protein>
    <recommendedName>
        <fullName evidence="2">No apical meristem-associated C-terminal domain-containing protein</fullName>
    </recommendedName>
</protein>
<feature type="domain" description="No apical meristem-associated C-terminal" evidence="2">
    <location>
        <begin position="114"/>
        <end position="234"/>
    </location>
</feature>
<reference evidence="3 4" key="1">
    <citation type="submission" date="2018-06" db="EMBL/GenBank/DDBJ databases">
        <title>The Genome of Cuscuta australis (Dodder) Provides Insight into the Evolution of Plant Parasitism.</title>
        <authorList>
            <person name="Liu H."/>
        </authorList>
    </citation>
    <scope>NUCLEOTIDE SEQUENCE [LARGE SCALE GENOMIC DNA]</scope>
    <source>
        <strain evidence="4">cv. Yunnan</strain>
        <tissue evidence="3">Vines</tissue>
    </source>
</reference>
<dbReference type="Pfam" id="PF14303">
    <property type="entry name" value="NAM-associated"/>
    <property type="match status" value="1"/>
</dbReference>
<proteinExistence type="predicted"/>
<evidence type="ECO:0000259" key="2">
    <source>
        <dbReference type="Pfam" id="PF14303"/>
    </source>
</evidence>
<feature type="compositionally biased region" description="Basic residues" evidence="1">
    <location>
        <begin position="151"/>
        <end position="161"/>
    </location>
</feature>
<organism evidence="3 4">
    <name type="scientific">Cuscuta australis</name>
    <dbReference type="NCBI Taxonomy" id="267555"/>
    <lineage>
        <taxon>Eukaryota</taxon>
        <taxon>Viridiplantae</taxon>
        <taxon>Streptophyta</taxon>
        <taxon>Embryophyta</taxon>
        <taxon>Tracheophyta</taxon>
        <taxon>Spermatophyta</taxon>
        <taxon>Magnoliopsida</taxon>
        <taxon>eudicotyledons</taxon>
        <taxon>Gunneridae</taxon>
        <taxon>Pentapetalae</taxon>
        <taxon>asterids</taxon>
        <taxon>lamiids</taxon>
        <taxon>Solanales</taxon>
        <taxon>Convolvulaceae</taxon>
        <taxon>Cuscuteae</taxon>
        <taxon>Cuscuta</taxon>
        <taxon>Cuscuta subgen. Grammica</taxon>
        <taxon>Cuscuta sect. Cleistogrammica</taxon>
    </lineage>
</organism>
<feature type="compositionally biased region" description="Polar residues" evidence="1">
    <location>
        <begin position="132"/>
        <end position="147"/>
    </location>
</feature>
<evidence type="ECO:0000256" key="1">
    <source>
        <dbReference type="SAM" id="MobiDB-lite"/>
    </source>
</evidence>